<evidence type="ECO:0000256" key="4">
    <source>
        <dbReference type="ARBA" id="ARBA00022691"/>
    </source>
</evidence>
<dbReference type="SFLD" id="SFLDS00029">
    <property type="entry name" value="Radical_SAM"/>
    <property type="match status" value="1"/>
</dbReference>
<dbReference type="InterPro" id="IPR038135">
    <property type="entry name" value="Methylthiotransferase_N_sf"/>
</dbReference>
<feature type="binding site" evidence="8">
    <location>
        <position position="50"/>
    </location>
    <ligand>
        <name>[4Fe-4S] cluster</name>
        <dbReference type="ChEBI" id="CHEBI:49883"/>
        <label>1</label>
    </ligand>
</feature>
<keyword evidence="6 8" id="KW-0408">Iron</keyword>
<accession>A0AA35CNG7</accession>
<dbReference type="InterPro" id="IPR013848">
    <property type="entry name" value="Methylthiotransferase_N"/>
</dbReference>
<dbReference type="InterPro" id="IPR005839">
    <property type="entry name" value="Methylthiotransferase"/>
</dbReference>
<feature type="region of interest" description="Disordered" evidence="9">
    <location>
        <begin position="448"/>
        <end position="469"/>
    </location>
</feature>
<evidence type="ECO:0000256" key="3">
    <source>
        <dbReference type="ARBA" id="ARBA00022679"/>
    </source>
</evidence>
<dbReference type="InterPro" id="IPR023404">
    <property type="entry name" value="rSAM_horseshoe"/>
</dbReference>
<comment type="cofactor">
    <cofactor evidence="8">
        <name>[4Fe-4S] cluster</name>
        <dbReference type="ChEBI" id="CHEBI:49883"/>
    </cofactor>
    <text evidence="8">Binds 2 [4Fe-4S] clusters. One cluster is coordinated with 3 cysteines and an exchangeable S-adenosyl-L-methionine.</text>
</comment>
<keyword evidence="4 8" id="KW-0949">S-adenosyl-L-methionine</keyword>
<dbReference type="EMBL" id="AP025628">
    <property type="protein sequence ID" value="BDG60535.1"/>
    <property type="molecule type" value="Genomic_DNA"/>
</dbReference>
<dbReference type="Pfam" id="PF18693">
    <property type="entry name" value="TRAM_2"/>
    <property type="match status" value="1"/>
</dbReference>
<dbReference type="PROSITE" id="PS50926">
    <property type="entry name" value="TRAM"/>
    <property type="match status" value="1"/>
</dbReference>
<keyword evidence="13" id="KW-0689">Ribosomal protein</keyword>
<dbReference type="Pfam" id="PF04055">
    <property type="entry name" value="Radical_SAM"/>
    <property type="match status" value="1"/>
</dbReference>
<dbReference type="CDD" id="cd01335">
    <property type="entry name" value="Radical_SAM"/>
    <property type="match status" value="1"/>
</dbReference>
<feature type="domain" description="MTTase N-terminal" evidence="11">
    <location>
        <begin position="5"/>
        <end position="121"/>
    </location>
</feature>
<feature type="domain" description="TRAM" evidence="10">
    <location>
        <begin position="377"/>
        <end position="447"/>
    </location>
</feature>
<reference evidence="13" key="1">
    <citation type="submission" date="2022-03" db="EMBL/GenBank/DDBJ databases">
        <title>Complete genome sequence of Caldinitratiruptor microaerophilus.</title>
        <authorList>
            <person name="Mukaiyama R."/>
            <person name="Nishiyama T."/>
            <person name="Ueda K."/>
        </authorList>
    </citation>
    <scope>NUCLEOTIDE SEQUENCE</scope>
    <source>
        <strain evidence="13">JCM 16183</strain>
    </source>
</reference>
<keyword evidence="3 8" id="KW-0808">Transferase</keyword>
<dbReference type="GO" id="GO:0035599">
    <property type="term" value="F:aspartic acid methylthiotransferase activity"/>
    <property type="evidence" value="ECO:0007669"/>
    <property type="project" value="TreeGrafter"/>
</dbReference>
<dbReference type="NCBIfam" id="TIGR00089">
    <property type="entry name" value="MiaB/RimO family radical SAM methylthiotransferase"/>
    <property type="match status" value="1"/>
</dbReference>
<dbReference type="InterPro" id="IPR058240">
    <property type="entry name" value="rSAM_sf"/>
</dbReference>
<dbReference type="InterPro" id="IPR007197">
    <property type="entry name" value="rSAM"/>
</dbReference>
<dbReference type="AlphaFoldDB" id="A0AA35CNG7"/>
<comment type="catalytic activity">
    <reaction evidence="8">
        <text>L-aspartate(89)-[ribosomal protein uS12]-hydrogen + (sulfur carrier)-SH + AH2 + 2 S-adenosyl-L-methionine = 3-methylsulfanyl-L-aspartate(89)-[ribosomal protein uS12]-hydrogen + (sulfur carrier)-H + 5'-deoxyadenosine + L-methionine + A + S-adenosyl-L-homocysteine + 2 H(+)</text>
        <dbReference type="Rhea" id="RHEA:37087"/>
        <dbReference type="Rhea" id="RHEA-COMP:10460"/>
        <dbReference type="Rhea" id="RHEA-COMP:10461"/>
        <dbReference type="Rhea" id="RHEA-COMP:14737"/>
        <dbReference type="Rhea" id="RHEA-COMP:14739"/>
        <dbReference type="ChEBI" id="CHEBI:13193"/>
        <dbReference type="ChEBI" id="CHEBI:15378"/>
        <dbReference type="ChEBI" id="CHEBI:17319"/>
        <dbReference type="ChEBI" id="CHEBI:17499"/>
        <dbReference type="ChEBI" id="CHEBI:29917"/>
        <dbReference type="ChEBI" id="CHEBI:29961"/>
        <dbReference type="ChEBI" id="CHEBI:57844"/>
        <dbReference type="ChEBI" id="CHEBI:57856"/>
        <dbReference type="ChEBI" id="CHEBI:59789"/>
        <dbReference type="ChEBI" id="CHEBI:64428"/>
        <dbReference type="ChEBI" id="CHEBI:73599"/>
        <dbReference type="EC" id="2.8.4.4"/>
    </reaction>
</comment>
<dbReference type="GO" id="GO:0103039">
    <property type="term" value="F:protein methylthiotransferase activity"/>
    <property type="evidence" value="ECO:0007669"/>
    <property type="project" value="UniProtKB-EC"/>
</dbReference>
<proteinExistence type="inferred from homology"/>
<dbReference type="Pfam" id="PF00919">
    <property type="entry name" value="UPF0004"/>
    <property type="match status" value="1"/>
</dbReference>
<keyword evidence="7 8" id="KW-0411">Iron-sulfur</keyword>
<dbReference type="InterPro" id="IPR005840">
    <property type="entry name" value="Ribosomal_uS12_MeSTrfase_RimO"/>
</dbReference>
<feature type="binding site" evidence="8">
    <location>
        <position position="158"/>
    </location>
    <ligand>
        <name>[4Fe-4S] cluster</name>
        <dbReference type="ChEBI" id="CHEBI:49883"/>
        <label>2</label>
        <note>4Fe-4S-S-AdoMet</note>
    </ligand>
</feature>
<dbReference type="GO" id="GO:0046872">
    <property type="term" value="F:metal ion binding"/>
    <property type="evidence" value="ECO:0007669"/>
    <property type="project" value="UniProtKB-KW"/>
</dbReference>
<dbReference type="SFLD" id="SFLDG01082">
    <property type="entry name" value="B12-binding_domain_containing"/>
    <property type="match status" value="1"/>
</dbReference>
<dbReference type="HAMAP" id="MF_01865">
    <property type="entry name" value="MTTase_RimO"/>
    <property type="match status" value="1"/>
</dbReference>
<evidence type="ECO:0000256" key="7">
    <source>
        <dbReference type="ARBA" id="ARBA00023014"/>
    </source>
</evidence>
<keyword evidence="1 8" id="KW-0004">4Fe-4S</keyword>
<dbReference type="Gene3D" id="2.40.50.140">
    <property type="entry name" value="Nucleic acid-binding proteins"/>
    <property type="match status" value="1"/>
</dbReference>
<dbReference type="InterPro" id="IPR012340">
    <property type="entry name" value="NA-bd_OB-fold"/>
</dbReference>
<dbReference type="GO" id="GO:0051539">
    <property type="term" value="F:4 iron, 4 sulfur cluster binding"/>
    <property type="evidence" value="ECO:0007669"/>
    <property type="project" value="UniProtKB-UniRule"/>
</dbReference>
<evidence type="ECO:0000259" key="12">
    <source>
        <dbReference type="PROSITE" id="PS51918"/>
    </source>
</evidence>
<evidence type="ECO:0000313" key="14">
    <source>
        <dbReference type="Proteomes" id="UP001163687"/>
    </source>
</evidence>
<dbReference type="InterPro" id="IPR020612">
    <property type="entry name" value="Methylthiotransferase_CS"/>
</dbReference>
<dbReference type="NCBIfam" id="TIGR01125">
    <property type="entry name" value="30S ribosomal protein S12 methylthiotransferase RimO"/>
    <property type="match status" value="1"/>
</dbReference>
<dbReference type="KEGG" id="cmic:caldi_16250"/>
<dbReference type="Gene3D" id="3.40.50.12160">
    <property type="entry name" value="Methylthiotransferase, N-terminal domain"/>
    <property type="match status" value="1"/>
</dbReference>
<keyword evidence="5 8" id="KW-0479">Metal-binding</keyword>
<evidence type="ECO:0000313" key="13">
    <source>
        <dbReference type="EMBL" id="BDG60535.1"/>
    </source>
</evidence>
<dbReference type="PANTHER" id="PTHR43837">
    <property type="entry name" value="RIBOSOMAL PROTEIN S12 METHYLTHIOTRANSFERASE RIMO"/>
    <property type="match status" value="1"/>
</dbReference>
<dbReference type="Proteomes" id="UP001163687">
    <property type="component" value="Chromosome"/>
</dbReference>
<evidence type="ECO:0000256" key="6">
    <source>
        <dbReference type="ARBA" id="ARBA00023004"/>
    </source>
</evidence>
<dbReference type="GO" id="GO:0005840">
    <property type="term" value="C:ribosome"/>
    <property type="evidence" value="ECO:0007669"/>
    <property type="project" value="UniProtKB-KW"/>
</dbReference>
<dbReference type="PROSITE" id="PS01278">
    <property type="entry name" value="MTTASE_RADICAL"/>
    <property type="match status" value="1"/>
</dbReference>
<evidence type="ECO:0000259" key="11">
    <source>
        <dbReference type="PROSITE" id="PS51449"/>
    </source>
</evidence>
<keyword evidence="13" id="KW-0687">Ribonucleoprotein</keyword>
<dbReference type="GO" id="GO:0005829">
    <property type="term" value="C:cytosol"/>
    <property type="evidence" value="ECO:0007669"/>
    <property type="project" value="TreeGrafter"/>
</dbReference>
<dbReference type="SMART" id="SM00729">
    <property type="entry name" value="Elp3"/>
    <property type="match status" value="1"/>
</dbReference>
<evidence type="ECO:0000256" key="5">
    <source>
        <dbReference type="ARBA" id="ARBA00022723"/>
    </source>
</evidence>
<dbReference type="InterPro" id="IPR006638">
    <property type="entry name" value="Elp3/MiaA/NifB-like_rSAM"/>
</dbReference>
<keyword evidence="2 8" id="KW-0963">Cytoplasm</keyword>
<dbReference type="PROSITE" id="PS51918">
    <property type="entry name" value="RADICAL_SAM"/>
    <property type="match status" value="1"/>
</dbReference>
<sequence length="469" mass="52349">MGNALKVGFISLGCAKNLVDTESMIGLVLGEGLEVTNRRDEADVLVVNTCGFIEAAKKESIEAILEAARAKETGRCRALVVAGCLVSRYKEELLDEIPEIDAVIGTADYPRIVEVVRRVWEGQRVEAVSDPDAIADWNFDRVLTTPSHTAYLKIAEGCNCACSFCSIPLMRGHYRSRPVESVLEEAWRLAGLGVKELIVVSQDTSYYGLDRYRRLMLPELLRRLAEIPGLRWIRVHYLYPTRVTDELIDVLATEPKVVRYLDVPLQHGSPRVLRLMNRPADPEAYLRLLARVRERVPGVTLRSTFITGHPGETEEDFEQLLDFLRRAEIDHVGVFAYSQEEDTPSGRMSDQVPPEVREERRRRAMTVQRAIALRLRRQRVGSVEEVLVERPLGGQPGWYVGRTQGQSPDVDGVVRLHAPDAGLRPGDFVAAEITGVRGYDLVARLAPEAPTPGTTSRALREGRAPAPMV</sequence>
<dbReference type="Gene3D" id="3.80.30.20">
    <property type="entry name" value="tm_1862 like domain"/>
    <property type="match status" value="1"/>
</dbReference>
<dbReference type="SUPFAM" id="SSF102114">
    <property type="entry name" value="Radical SAM enzymes"/>
    <property type="match status" value="1"/>
</dbReference>
<evidence type="ECO:0000256" key="8">
    <source>
        <dbReference type="HAMAP-Rule" id="MF_01865"/>
    </source>
</evidence>
<dbReference type="GO" id="GO:0035600">
    <property type="term" value="P:tRNA methylthiolation"/>
    <property type="evidence" value="ECO:0007669"/>
    <property type="project" value="UniProtKB-ARBA"/>
</dbReference>
<evidence type="ECO:0000256" key="9">
    <source>
        <dbReference type="SAM" id="MobiDB-lite"/>
    </source>
</evidence>
<dbReference type="FunFam" id="3.80.30.20:FF:000001">
    <property type="entry name" value="tRNA-2-methylthio-N(6)-dimethylallyladenosine synthase 2"/>
    <property type="match status" value="1"/>
</dbReference>
<dbReference type="SFLD" id="SFLDF00274">
    <property type="entry name" value="ribosomal_protein_S12_methylth"/>
    <property type="match status" value="1"/>
</dbReference>
<feature type="binding site" evidence="8">
    <location>
        <position position="162"/>
    </location>
    <ligand>
        <name>[4Fe-4S] cluster</name>
        <dbReference type="ChEBI" id="CHEBI:49883"/>
        <label>2</label>
        <note>4Fe-4S-S-AdoMet</note>
    </ligand>
</feature>
<gene>
    <name evidence="8 13" type="primary">rimO</name>
    <name evidence="13" type="ORF">caldi_16250</name>
</gene>
<evidence type="ECO:0000259" key="10">
    <source>
        <dbReference type="PROSITE" id="PS50926"/>
    </source>
</evidence>
<comment type="subcellular location">
    <subcellularLocation>
        <location evidence="8">Cytoplasm</location>
    </subcellularLocation>
</comment>
<feature type="binding site" evidence="8">
    <location>
        <position position="14"/>
    </location>
    <ligand>
        <name>[4Fe-4S] cluster</name>
        <dbReference type="ChEBI" id="CHEBI:49883"/>
        <label>1</label>
    </ligand>
</feature>
<dbReference type="RefSeq" id="WP_264844556.1">
    <property type="nucleotide sequence ID" value="NZ_AP025628.1"/>
</dbReference>
<evidence type="ECO:0000256" key="2">
    <source>
        <dbReference type="ARBA" id="ARBA00022490"/>
    </source>
</evidence>
<feature type="domain" description="Radical SAM core" evidence="12">
    <location>
        <begin position="144"/>
        <end position="374"/>
    </location>
</feature>
<comment type="function">
    <text evidence="8">Catalyzes the methylthiolation of an aspartic acid residue of ribosomal protein uS12.</text>
</comment>
<evidence type="ECO:0000256" key="1">
    <source>
        <dbReference type="ARBA" id="ARBA00022485"/>
    </source>
</evidence>
<feature type="binding site" evidence="8">
    <location>
        <position position="84"/>
    </location>
    <ligand>
        <name>[4Fe-4S] cluster</name>
        <dbReference type="ChEBI" id="CHEBI:49883"/>
        <label>1</label>
    </ligand>
</feature>
<feature type="region of interest" description="Disordered" evidence="9">
    <location>
        <begin position="339"/>
        <end position="361"/>
    </location>
</feature>
<protein>
    <recommendedName>
        <fullName evidence="8">Ribosomal protein uS12 methylthiotransferase RimO</fullName>
        <shortName evidence="8">uS12 MTTase</shortName>
        <shortName evidence="8">uS12 methylthiotransferase</shortName>
        <ecNumber evidence="8">2.8.4.4</ecNumber>
    </recommendedName>
    <alternativeName>
        <fullName evidence="8">Ribosomal protein uS12 (aspartate-C(3))-methylthiotransferase</fullName>
    </alternativeName>
    <alternativeName>
        <fullName evidence="8">Ribosome maturation factor RimO</fullName>
    </alternativeName>
</protein>
<dbReference type="SFLD" id="SFLDG01061">
    <property type="entry name" value="methylthiotransferase"/>
    <property type="match status" value="1"/>
</dbReference>
<organism evidence="13 14">
    <name type="scientific">Caldinitratiruptor microaerophilus</name>
    <dbReference type="NCBI Taxonomy" id="671077"/>
    <lineage>
        <taxon>Bacteria</taxon>
        <taxon>Bacillati</taxon>
        <taxon>Bacillota</taxon>
        <taxon>Clostridia</taxon>
        <taxon>Eubacteriales</taxon>
        <taxon>Symbiobacteriaceae</taxon>
        <taxon>Caldinitratiruptor</taxon>
    </lineage>
</organism>
<keyword evidence="14" id="KW-1185">Reference proteome</keyword>
<dbReference type="PANTHER" id="PTHR43837:SF1">
    <property type="entry name" value="RIBOSOMAL PROTEIN US12 METHYLTHIOTRANSFERASE RIMO"/>
    <property type="match status" value="1"/>
</dbReference>
<dbReference type="GO" id="GO:0140101">
    <property type="term" value="F:catalytic activity, acting on a tRNA"/>
    <property type="evidence" value="ECO:0007669"/>
    <property type="project" value="UniProtKB-ARBA"/>
</dbReference>
<comment type="similarity">
    <text evidence="8">Belongs to the methylthiotransferase family. RimO subfamily.</text>
</comment>
<name>A0AA35CNG7_9FIRM</name>
<dbReference type="EC" id="2.8.4.4" evidence="8"/>
<feature type="binding site" evidence="8">
    <location>
        <position position="165"/>
    </location>
    <ligand>
        <name>[4Fe-4S] cluster</name>
        <dbReference type="ChEBI" id="CHEBI:49883"/>
        <label>2</label>
        <note>4Fe-4S-S-AdoMet</note>
    </ligand>
</feature>
<dbReference type="InterPro" id="IPR002792">
    <property type="entry name" value="TRAM_dom"/>
</dbReference>
<dbReference type="PROSITE" id="PS51449">
    <property type="entry name" value="MTTASE_N"/>
    <property type="match status" value="1"/>
</dbReference>